<dbReference type="AlphaFoldDB" id="A0A0G2HRU4"/>
<protein>
    <submittedName>
        <fullName evidence="2">Uncharacterized protein</fullName>
    </submittedName>
</protein>
<proteinExistence type="predicted"/>
<feature type="signal peptide" evidence="1">
    <location>
        <begin position="1"/>
        <end position="29"/>
    </location>
</feature>
<gene>
    <name evidence="2" type="ORF">EMCG_04437</name>
</gene>
<evidence type="ECO:0000313" key="3">
    <source>
        <dbReference type="Proteomes" id="UP000034164"/>
    </source>
</evidence>
<dbReference type="Proteomes" id="UP000034164">
    <property type="component" value="Unassembled WGS sequence"/>
</dbReference>
<dbReference type="OrthoDB" id="10291820at2759"/>
<keyword evidence="1" id="KW-0732">Signal</keyword>
<dbReference type="VEuPathDB" id="FungiDB:EMCG_04437"/>
<accession>A0A0G2HRU4</accession>
<reference evidence="3" key="1">
    <citation type="journal article" date="2015" name="PLoS Genet.">
        <title>The dynamic genome and transcriptome of the human fungal pathogen Blastomyces and close relative Emmonsia.</title>
        <authorList>
            <person name="Munoz J.F."/>
            <person name="Gauthier G.M."/>
            <person name="Desjardins C.A."/>
            <person name="Gallo J.E."/>
            <person name="Holder J."/>
            <person name="Sullivan T.D."/>
            <person name="Marty A.J."/>
            <person name="Carmen J.C."/>
            <person name="Chen Z."/>
            <person name="Ding L."/>
            <person name="Gujja S."/>
            <person name="Magrini V."/>
            <person name="Misas E."/>
            <person name="Mitreva M."/>
            <person name="Priest M."/>
            <person name="Saif S."/>
            <person name="Whiston E.A."/>
            <person name="Young S."/>
            <person name="Zeng Q."/>
            <person name="Goldman W.E."/>
            <person name="Mardis E.R."/>
            <person name="Taylor J.W."/>
            <person name="McEwen J.G."/>
            <person name="Clay O.K."/>
            <person name="Klein B.S."/>
            <person name="Cuomo C.A."/>
        </authorList>
    </citation>
    <scope>NUCLEOTIDE SEQUENCE [LARGE SCALE GENOMIC DNA]</scope>
    <source>
        <strain evidence="3">UAMH 3008</strain>
    </source>
</reference>
<sequence length="87" mass="9484">IIIRVQQLSMHLISKLAALALFFAPLTLGAPTENGNPDNLACQAGTYRCKYSKPHVANIEVCSGGRWILSAKCEGECQFINNTPYCV</sequence>
<name>A0A0G2HRU4_9EURO</name>
<organism evidence="2 3">
    <name type="scientific">[Emmonsia] crescens</name>
    <dbReference type="NCBI Taxonomy" id="73230"/>
    <lineage>
        <taxon>Eukaryota</taxon>
        <taxon>Fungi</taxon>
        <taxon>Dikarya</taxon>
        <taxon>Ascomycota</taxon>
        <taxon>Pezizomycotina</taxon>
        <taxon>Eurotiomycetes</taxon>
        <taxon>Eurotiomycetidae</taxon>
        <taxon>Onygenales</taxon>
        <taxon>Ajellomycetaceae</taxon>
        <taxon>Emergomyces</taxon>
    </lineage>
</organism>
<comment type="caution">
    <text evidence="2">The sequence shown here is derived from an EMBL/GenBank/DDBJ whole genome shotgun (WGS) entry which is preliminary data.</text>
</comment>
<evidence type="ECO:0000313" key="2">
    <source>
        <dbReference type="EMBL" id="KKZ60847.1"/>
    </source>
</evidence>
<feature type="non-terminal residue" evidence="2">
    <location>
        <position position="1"/>
    </location>
</feature>
<dbReference type="EMBL" id="LCZI01001406">
    <property type="protein sequence ID" value="KKZ60847.1"/>
    <property type="molecule type" value="Genomic_DNA"/>
</dbReference>
<feature type="chain" id="PRO_5002545410" evidence="1">
    <location>
        <begin position="30"/>
        <end position="87"/>
    </location>
</feature>
<evidence type="ECO:0000256" key="1">
    <source>
        <dbReference type="SAM" id="SignalP"/>
    </source>
</evidence>
<feature type="non-terminal residue" evidence="2">
    <location>
        <position position="87"/>
    </location>
</feature>